<accession>A0A917X9V2</accession>
<protein>
    <recommendedName>
        <fullName evidence="9">3-oxosteroid 1-dehydrogenase</fullName>
        <ecNumber evidence="8">1.3.99.4</ecNumber>
    </recommendedName>
</protein>
<dbReference type="InterPro" id="IPR003953">
    <property type="entry name" value="FAD-dep_OxRdtase_2_FAD-bd"/>
</dbReference>
<comment type="cofactor">
    <cofactor evidence="1">
        <name>FAD</name>
        <dbReference type="ChEBI" id="CHEBI:57692"/>
    </cofactor>
</comment>
<evidence type="ECO:0000256" key="8">
    <source>
        <dbReference type="ARBA" id="ARBA00066536"/>
    </source>
</evidence>
<dbReference type="PANTHER" id="PTHR43400:SF10">
    <property type="entry name" value="3-OXOSTEROID 1-DEHYDROGENASE"/>
    <property type="match status" value="1"/>
</dbReference>
<dbReference type="AlphaFoldDB" id="A0A917X9V2"/>
<dbReference type="InterPro" id="IPR027477">
    <property type="entry name" value="Succ_DH/fumarate_Rdtase_cat_sf"/>
</dbReference>
<dbReference type="PANTHER" id="PTHR43400">
    <property type="entry name" value="FUMARATE REDUCTASE"/>
    <property type="match status" value="1"/>
</dbReference>
<feature type="domain" description="FAD-dependent oxidoreductase 2 FAD-binding" evidence="10">
    <location>
        <begin position="27"/>
        <end position="554"/>
    </location>
</feature>
<keyword evidence="3" id="KW-0274">FAD</keyword>
<dbReference type="GO" id="GO:0008202">
    <property type="term" value="P:steroid metabolic process"/>
    <property type="evidence" value="ECO:0007669"/>
    <property type="project" value="UniProtKB-KW"/>
</dbReference>
<dbReference type="EC" id="1.3.99.4" evidence="8"/>
<reference evidence="11" key="2">
    <citation type="submission" date="2020-09" db="EMBL/GenBank/DDBJ databases">
        <authorList>
            <person name="Sun Q."/>
            <person name="Zhou Y."/>
        </authorList>
    </citation>
    <scope>NUCLEOTIDE SEQUENCE</scope>
    <source>
        <strain evidence="11">CGMCC 4.7110</strain>
    </source>
</reference>
<reference evidence="11" key="1">
    <citation type="journal article" date="2014" name="Int. J. Syst. Evol. Microbiol.">
        <title>Complete genome sequence of Corynebacterium casei LMG S-19264T (=DSM 44701T), isolated from a smear-ripened cheese.</title>
        <authorList>
            <consortium name="US DOE Joint Genome Institute (JGI-PGF)"/>
            <person name="Walter F."/>
            <person name="Albersmeier A."/>
            <person name="Kalinowski J."/>
            <person name="Ruckert C."/>
        </authorList>
    </citation>
    <scope>NUCLEOTIDE SEQUENCE</scope>
    <source>
        <strain evidence="11">CGMCC 4.7110</strain>
    </source>
</reference>
<comment type="similarity">
    <text evidence="7">Belongs to the FAD-dependent oxidoreductase 2 family. 3-oxosteroid dehydrogenase subfamily.</text>
</comment>
<dbReference type="Pfam" id="PF00890">
    <property type="entry name" value="FAD_binding_2"/>
    <property type="match status" value="1"/>
</dbReference>
<dbReference type="Gene3D" id="3.90.700.10">
    <property type="entry name" value="Succinate dehydrogenase/fumarate reductase flavoprotein, catalytic domain"/>
    <property type="match status" value="1"/>
</dbReference>
<keyword evidence="2" id="KW-0285">Flavoprotein</keyword>
<comment type="caution">
    <text evidence="11">The sequence shown here is derived from an EMBL/GenBank/DDBJ whole genome shotgun (WGS) entry which is preliminary data.</text>
</comment>
<evidence type="ECO:0000256" key="4">
    <source>
        <dbReference type="ARBA" id="ARBA00023002"/>
    </source>
</evidence>
<evidence type="ECO:0000259" key="10">
    <source>
        <dbReference type="Pfam" id="PF00890"/>
    </source>
</evidence>
<evidence type="ECO:0000256" key="6">
    <source>
        <dbReference type="ARBA" id="ARBA00051951"/>
    </source>
</evidence>
<dbReference type="SUPFAM" id="SSF56425">
    <property type="entry name" value="Succinate dehydrogenase/fumarate reductase flavoprotein, catalytic domain"/>
    <property type="match status" value="1"/>
</dbReference>
<evidence type="ECO:0000256" key="5">
    <source>
        <dbReference type="ARBA" id="ARBA00023221"/>
    </source>
</evidence>
<organism evidence="11 12">
    <name type="scientific">Streptomyces fuscichromogenes</name>
    <dbReference type="NCBI Taxonomy" id="1324013"/>
    <lineage>
        <taxon>Bacteria</taxon>
        <taxon>Bacillati</taxon>
        <taxon>Actinomycetota</taxon>
        <taxon>Actinomycetes</taxon>
        <taxon>Kitasatosporales</taxon>
        <taxon>Streptomycetaceae</taxon>
        <taxon>Streptomyces</taxon>
    </lineage>
</organism>
<keyword evidence="12" id="KW-1185">Reference proteome</keyword>
<name>A0A917X9V2_9ACTN</name>
<gene>
    <name evidence="11" type="ORF">GCM10011578_019450</name>
</gene>
<dbReference type="EMBL" id="BMML01000003">
    <property type="protein sequence ID" value="GGM98530.1"/>
    <property type="molecule type" value="Genomic_DNA"/>
</dbReference>
<dbReference type="GO" id="GO:0047571">
    <property type="term" value="F:3-oxosteroid 1-dehydrogenase activity"/>
    <property type="evidence" value="ECO:0007669"/>
    <property type="project" value="UniProtKB-EC"/>
</dbReference>
<keyword evidence="4" id="KW-0560">Oxidoreductase</keyword>
<evidence type="ECO:0000256" key="1">
    <source>
        <dbReference type="ARBA" id="ARBA00001974"/>
    </source>
</evidence>
<evidence type="ECO:0000313" key="12">
    <source>
        <dbReference type="Proteomes" id="UP000653411"/>
    </source>
</evidence>
<dbReference type="Gene3D" id="3.50.50.60">
    <property type="entry name" value="FAD/NAD(P)-binding domain"/>
    <property type="match status" value="2"/>
</dbReference>
<dbReference type="Proteomes" id="UP000653411">
    <property type="component" value="Unassembled WGS sequence"/>
</dbReference>
<evidence type="ECO:0000256" key="2">
    <source>
        <dbReference type="ARBA" id="ARBA00022630"/>
    </source>
</evidence>
<evidence type="ECO:0000256" key="9">
    <source>
        <dbReference type="ARBA" id="ARBA00069709"/>
    </source>
</evidence>
<dbReference type="InterPro" id="IPR036188">
    <property type="entry name" value="FAD/NAD-bd_sf"/>
</dbReference>
<dbReference type="FunFam" id="3.50.50.60:FF:000208">
    <property type="entry name" value="3-ketosteroid dehydrogenase"/>
    <property type="match status" value="1"/>
</dbReference>
<evidence type="ECO:0000256" key="3">
    <source>
        <dbReference type="ARBA" id="ARBA00022827"/>
    </source>
</evidence>
<dbReference type="InterPro" id="IPR050315">
    <property type="entry name" value="FAD-oxidoreductase_2"/>
</dbReference>
<evidence type="ECO:0000313" key="11">
    <source>
        <dbReference type="EMBL" id="GGM98530.1"/>
    </source>
</evidence>
<keyword evidence="5" id="KW-0443">Lipid metabolism</keyword>
<proteinExistence type="inferred from homology"/>
<comment type="catalytic activity">
    <reaction evidence="6">
        <text>a 3-oxosteroid + A = a 3-oxo-Delta(1)-steroid + AH2</text>
        <dbReference type="Rhea" id="RHEA:13329"/>
        <dbReference type="ChEBI" id="CHEBI:13193"/>
        <dbReference type="ChEBI" id="CHEBI:17499"/>
        <dbReference type="ChEBI" id="CHEBI:20156"/>
        <dbReference type="ChEBI" id="CHEBI:47788"/>
        <dbReference type="EC" id="1.3.99.4"/>
    </reaction>
</comment>
<keyword evidence="5" id="KW-0753">Steroid metabolism</keyword>
<dbReference type="SUPFAM" id="SSF51905">
    <property type="entry name" value="FAD/NAD(P)-binding domain"/>
    <property type="match status" value="1"/>
</dbReference>
<evidence type="ECO:0000256" key="7">
    <source>
        <dbReference type="ARBA" id="ARBA00061147"/>
    </source>
</evidence>
<sequence>MESSVDPREPVEGLDRMGMTDWDHVTDFLVVGSGGGLVGALRAAALGRQALVVEKSEFIGGSTGMSGGVLWIPANPLLPRAGMADSAEQALAYLADVVGEPEAGSTLARRRAYVSSGCDMVEFLRREGVAFRHCDGYSDYYAGVRGVDGGMARGRSLECTAYDANRLGPWQRFLRPSAAGDLALFTAEVATIVLLRRSRRALATAVRVAARTAGGRLRRQKLVTNGASLIGQILEPLIERNVPVWTESAFEDLIVEDGQVTGALVHRRGRTLRVRARDGVLLAAGGFARNKEMREKFSRQPNDGTWTSANPGDTGDAVRAAMRHGAATATLDEAIWIPTVIMPDSRPALFNGERGKPGAIIVDAKGRRYFNESVAYMEAGRLMYRHHEETGAGVPSWLVIDSRHRSRYMFAGSMPGRTPEEWLLSGFLKRGETLEDLATACGLPSAELTATVARFNRFAAAGVDEDFQRGEGAHECYQGDFTHRPNPCLGPIDKPPFFAVPIYPGDVGTVGGMVCDERARVLDIDGHPIPGLYAAGNCTASVMGRTYPGAGASIGNSAVFSYIAANDSASQTSGGTHG</sequence>